<dbReference type="GeneID" id="300272714"/>
<dbReference type="RefSeq" id="WP_011354175.1">
    <property type="nucleotide sequence ID" value="NC_007511.1"/>
</dbReference>
<proteinExistence type="predicted"/>
<accession>Q39A31</accession>
<evidence type="ECO:0000313" key="2">
    <source>
        <dbReference type="Proteomes" id="UP000002705"/>
    </source>
</evidence>
<evidence type="ECO:0000313" key="1">
    <source>
        <dbReference type="EMBL" id="ABB10680.1"/>
    </source>
</evidence>
<keyword evidence="2" id="KW-1185">Reference proteome</keyword>
<dbReference type="KEGG" id="bur:Bcep18194_B0566"/>
<protein>
    <submittedName>
        <fullName evidence="1">Uncharacterized protein</fullName>
    </submittedName>
</protein>
<dbReference type="EMBL" id="CP000152">
    <property type="protein sequence ID" value="ABB10680.1"/>
    <property type="molecule type" value="Genomic_DNA"/>
</dbReference>
<dbReference type="Proteomes" id="UP000002705">
    <property type="component" value="Chromosome 2"/>
</dbReference>
<organism evidence="1 2">
    <name type="scientific">Burkholderia lata (strain ATCC 17760 / DSM 23089 / LMG 22485 / NCIMB 9086 / R18194 / 383)</name>
    <dbReference type="NCBI Taxonomy" id="482957"/>
    <lineage>
        <taxon>Bacteria</taxon>
        <taxon>Pseudomonadati</taxon>
        <taxon>Pseudomonadota</taxon>
        <taxon>Betaproteobacteria</taxon>
        <taxon>Burkholderiales</taxon>
        <taxon>Burkholderiaceae</taxon>
        <taxon>Burkholderia</taxon>
        <taxon>Burkholderia cepacia complex</taxon>
    </lineage>
</organism>
<dbReference type="PATRIC" id="fig|482957.22.peg.4170"/>
<sequence length="77" mass="8072">MNALQLVTLAAIWGASFLFMRMGAPDFGVVPLIALRASNASPGTDDATRARADQARHAPCVLAGGRQRMKSEGGVTM</sequence>
<reference evidence="1" key="1">
    <citation type="submission" date="2005-10" db="EMBL/GenBank/DDBJ databases">
        <title>Complete sequence of chromosome 2 of Burkholderia sp. 383.</title>
        <authorList>
            <consortium name="US DOE Joint Genome Institute"/>
            <person name="Copeland A."/>
            <person name="Lucas S."/>
            <person name="Lapidus A."/>
            <person name="Barry K."/>
            <person name="Detter J.C."/>
            <person name="Glavina T."/>
            <person name="Hammon N."/>
            <person name="Israni S."/>
            <person name="Pitluck S."/>
            <person name="Chain P."/>
            <person name="Malfatti S."/>
            <person name="Shin M."/>
            <person name="Vergez L."/>
            <person name="Schmutz J."/>
            <person name="Larimer F."/>
            <person name="Land M."/>
            <person name="Kyrpides N."/>
            <person name="Lykidis A."/>
            <person name="Richardson P."/>
        </authorList>
    </citation>
    <scope>NUCLEOTIDE SEQUENCE [LARGE SCALE GENOMIC DNA]</scope>
    <source>
        <strain evidence="1">383</strain>
    </source>
</reference>
<dbReference type="HOGENOM" id="CLU_2631357_0_0_4"/>
<dbReference type="AlphaFoldDB" id="Q39A31"/>
<gene>
    <name evidence="1" type="ordered locus">Bcep18194_B0566</name>
</gene>
<name>Q39A31_BURL3</name>